<comment type="caution">
    <text evidence="11">The sequence shown here is derived from an EMBL/GenBank/DDBJ whole genome shotgun (WGS) entry which is preliminary data.</text>
</comment>
<gene>
    <name evidence="11" type="ORF">BGO89_09015</name>
</gene>
<dbReference type="AlphaFoldDB" id="A0A1M3KW84"/>
<evidence type="ECO:0000313" key="12">
    <source>
        <dbReference type="Proteomes" id="UP000184233"/>
    </source>
</evidence>
<proteinExistence type="inferred from homology"/>
<dbReference type="PANTHER" id="PTHR23513:SF9">
    <property type="entry name" value="ENTEROBACTIN EXPORTER ENTS"/>
    <property type="match status" value="1"/>
</dbReference>
<evidence type="ECO:0000256" key="5">
    <source>
        <dbReference type="ARBA" id="ARBA00022989"/>
    </source>
</evidence>
<dbReference type="PANTHER" id="PTHR23513">
    <property type="entry name" value="INTEGRAL MEMBRANE EFFLUX PROTEIN-RELATED"/>
    <property type="match status" value="1"/>
</dbReference>
<keyword evidence="6 9" id="KW-0472">Membrane</keyword>
<feature type="transmembrane region" description="Helical" evidence="9">
    <location>
        <begin position="42"/>
        <end position="63"/>
    </location>
</feature>
<dbReference type="Gene3D" id="1.20.1250.20">
    <property type="entry name" value="MFS general substrate transporter like domains"/>
    <property type="match status" value="1"/>
</dbReference>
<evidence type="ECO:0000256" key="2">
    <source>
        <dbReference type="ARBA" id="ARBA00022448"/>
    </source>
</evidence>
<feature type="transmembrane region" description="Helical" evidence="9">
    <location>
        <begin position="75"/>
        <end position="94"/>
    </location>
</feature>
<protein>
    <recommendedName>
        <fullName evidence="8">Multidrug efflux pump Tap</fullName>
    </recommendedName>
</protein>
<comment type="subcellular location">
    <subcellularLocation>
        <location evidence="1">Cell membrane</location>
        <topology evidence="1">Multi-pass membrane protein</topology>
    </subcellularLocation>
</comment>
<evidence type="ECO:0000256" key="8">
    <source>
        <dbReference type="ARBA" id="ARBA00040914"/>
    </source>
</evidence>
<keyword evidence="4 9" id="KW-0812">Transmembrane</keyword>
<feature type="transmembrane region" description="Helical" evidence="9">
    <location>
        <begin position="380"/>
        <end position="401"/>
    </location>
</feature>
<keyword evidence="2" id="KW-0813">Transport</keyword>
<dbReference type="InterPro" id="IPR036259">
    <property type="entry name" value="MFS_trans_sf"/>
</dbReference>
<feature type="transmembrane region" description="Helical" evidence="9">
    <location>
        <begin position="224"/>
        <end position="249"/>
    </location>
</feature>
<dbReference type="InterPro" id="IPR020846">
    <property type="entry name" value="MFS_dom"/>
</dbReference>
<feature type="transmembrane region" description="Helical" evidence="9">
    <location>
        <begin position="12"/>
        <end position="36"/>
    </location>
</feature>
<keyword evidence="5 9" id="KW-1133">Transmembrane helix</keyword>
<reference evidence="11 12" key="1">
    <citation type="submission" date="2016-09" db="EMBL/GenBank/DDBJ databases">
        <title>Genome-resolved meta-omics ties microbial dynamics to process performance in biotechnology for thiocyanate degradation.</title>
        <authorList>
            <person name="Kantor R.S."/>
            <person name="Huddy R.J."/>
            <person name="Iyer R."/>
            <person name="Thomas B.C."/>
            <person name="Brown C.T."/>
            <person name="Anantharaman K."/>
            <person name="Tringe S."/>
            <person name="Hettich R.L."/>
            <person name="Harrison S.T."/>
            <person name="Banfield J.F."/>
        </authorList>
    </citation>
    <scope>NUCLEOTIDE SEQUENCE [LARGE SCALE GENOMIC DNA]</scope>
    <source>
        <strain evidence="11">59-99</strain>
    </source>
</reference>
<feature type="transmembrane region" description="Helical" evidence="9">
    <location>
        <begin position="261"/>
        <end position="280"/>
    </location>
</feature>
<feature type="transmembrane region" description="Helical" evidence="9">
    <location>
        <begin position="106"/>
        <end position="125"/>
    </location>
</feature>
<evidence type="ECO:0000313" key="11">
    <source>
        <dbReference type="EMBL" id="OJX56672.1"/>
    </source>
</evidence>
<dbReference type="GO" id="GO:0022857">
    <property type="term" value="F:transmembrane transporter activity"/>
    <property type="evidence" value="ECO:0007669"/>
    <property type="project" value="InterPro"/>
</dbReference>
<evidence type="ECO:0000256" key="3">
    <source>
        <dbReference type="ARBA" id="ARBA00022475"/>
    </source>
</evidence>
<accession>A0A1M3KW84</accession>
<comment type="similarity">
    <text evidence="7">Belongs to the major facilitator superfamily. Drug:H(+) antiporter-3 (DHA3) (TC 2.A.1.21) family.</text>
</comment>
<dbReference type="EMBL" id="MKVH01000024">
    <property type="protein sequence ID" value="OJX56672.1"/>
    <property type="molecule type" value="Genomic_DNA"/>
</dbReference>
<dbReference type="Pfam" id="PF07690">
    <property type="entry name" value="MFS_1"/>
    <property type="match status" value="1"/>
</dbReference>
<name>A0A1M3KW84_9BACT</name>
<dbReference type="Proteomes" id="UP000184233">
    <property type="component" value="Unassembled WGS sequence"/>
</dbReference>
<evidence type="ECO:0000256" key="1">
    <source>
        <dbReference type="ARBA" id="ARBA00004651"/>
    </source>
</evidence>
<evidence type="ECO:0000256" key="9">
    <source>
        <dbReference type="SAM" id="Phobius"/>
    </source>
</evidence>
<feature type="domain" description="Major facilitator superfamily (MFS) profile" evidence="10">
    <location>
        <begin position="1"/>
        <end position="199"/>
    </location>
</feature>
<dbReference type="SUPFAM" id="SSF103473">
    <property type="entry name" value="MFS general substrate transporter"/>
    <property type="match status" value="1"/>
</dbReference>
<dbReference type="STRING" id="1895771.BGO89_09015"/>
<feature type="transmembrane region" description="Helical" evidence="9">
    <location>
        <begin position="174"/>
        <end position="194"/>
    </location>
</feature>
<dbReference type="CDD" id="cd06173">
    <property type="entry name" value="MFS_MefA_like"/>
    <property type="match status" value="1"/>
</dbReference>
<evidence type="ECO:0000259" key="10">
    <source>
        <dbReference type="PROSITE" id="PS50850"/>
    </source>
</evidence>
<evidence type="ECO:0000256" key="4">
    <source>
        <dbReference type="ARBA" id="ARBA00022692"/>
    </source>
</evidence>
<dbReference type="PROSITE" id="PS50850">
    <property type="entry name" value="MFS"/>
    <property type="match status" value="1"/>
</dbReference>
<feature type="transmembrane region" description="Helical" evidence="9">
    <location>
        <begin position="146"/>
        <end position="168"/>
    </location>
</feature>
<dbReference type="GO" id="GO:0005886">
    <property type="term" value="C:plasma membrane"/>
    <property type="evidence" value="ECO:0007669"/>
    <property type="project" value="UniProtKB-SubCell"/>
</dbReference>
<evidence type="ECO:0000256" key="6">
    <source>
        <dbReference type="ARBA" id="ARBA00023136"/>
    </source>
</evidence>
<evidence type="ECO:0000256" key="7">
    <source>
        <dbReference type="ARBA" id="ARBA00038075"/>
    </source>
</evidence>
<feature type="transmembrane region" description="Helical" evidence="9">
    <location>
        <begin position="292"/>
        <end position="324"/>
    </location>
</feature>
<organism evidence="11 12">
    <name type="scientific">Candidatus Kapaibacterium thiocyanatum</name>
    <dbReference type="NCBI Taxonomy" id="1895771"/>
    <lineage>
        <taxon>Bacteria</taxon>
        <taxon>Pseudomonadati</taxon>
        <taxon>Candidatus Kapaibacteriota</taxon>
        <taxon>Candidatus Kapaibacteriia</taxon>
        <taxon>Candidatus Kapaibacteriales</taxon>
        <taxon>Candidatus Kapaibacteriaceae</taxon>
        <taxon>Candidatus Kapaibacterium</taxon>
    </lineage>
</organism>
<keyword evidence="3" id="KW-1003">Cell membrane</keyword>
<sequence>MTSPLQLPEYRAFLQLRFFLATGWHMQGVVIAWYVYAITKDPFMLGMVGLAEAIPAIGAALPMGYVIERMEKRRAVRIALTLIVVSAMISAVLLQPSMLPALGKPTVIGGLLAMIMVNGFARSMYSPSMFSMLSAIVPRDLIPQGTALSSTVWQGAVISGPLAAGLVYGHFGVTVASITYVLFMIIGSLGVLRLTPKPALLKGRGSSMKDDLTKGLDFIFANKIILGALSLDLFAVLFGGVTALLPVFADTVLHVGESGLGLLRASMSIGSVVMMAWLSYRPPARNAGRNMLLSVAAYGGCMLSFAMSTSFALSVGLLVLAGIFDSVSVVTRQTILQLYTPEDMKGRVAAANTMFVSSSNELGAVESGISAKLFGTVPSVLIGGTITLIVVAVVTLTSPALRAMDLSQNEI</sequence>
<dbReference type="InterPro" id="IPR011701">
    <property type="entry name" value="MFS"/>
</dbReference>